<comment type="caution">
    <text evidence="1">The sequence shown here is derived from an EMBL/GenBank/DDBJ whole genome shotgun (WGS) entry which is preliminary data.</text>
</comment>
<keyword evidence="2" id="KW-1185">Reference proteome</keyword>
<proteinExistence type="predicted"/>
<dbReference type="OrthoDB" id="5985073at2759"/>
<evidence type="ECO:0000313" key="2">
    <source>
        <dbReference type="Proteomes" id="UP000242875"/>
    </source>
</evidence>
<dbReference type="AlphaFoldDB" id="A0A261XSJ6"/>
<sequence length="247" mass="25933">TGKILAKTNLGSPFITAVRAMTSLAILMVTVADVITSDRILGQLPSSLEQIRVEIFLLYMWSKTYTTGAASGIQNARYLFHALDVKTLTTKWSYNPEGIIADNDPTIYFVGGIALQRPALLLENGVIYAGFGSHCDNYNYTGTIIGVDTSGRKTSFWSAAAGANRKTGSGIWMGGCGLSSDGTGRMFAVTGNGGSGVTTPTPGKTPGPMLPQAAVSLGINSNGILSAIDFFEPYNYMGLGDSDFGSG</sequence>
<dbReference type="EMBL" id="MVBO01000489">
    <property type="protein sequence ID" value="OZJ01348.1"/>
    <property type="molecule type" value="Genomic_DNA"/>
</dbReference>
<dbReference type="Proteomes" id="UP000242875">
    <property type="component" value="Unassembled WGS sequence"/>
</dbReference>
<gene>
    <name evidence="1" type="ORF">BZG36_05657</name>
</gene>
<name>A0A261XSJ6_9FUNG</name>
<evidence type="ECO:0000313" key="1">
    <source>
        <dbReference type="EMBL" id="OZJ01348.1"/>
    </source>
</evidence>
<protein>
    <submittedName>
        <fullName evidence="1">Uncharacterized protein</fullName>
    </submittedName>
</protein>
<organism evidence="1 2">
    <name type="scientific">Bifiguratus adelaidae</name>
    <dbReference type="NCBI Taxonomy" id="1938954"/>
    <lineage>
        <taxon>Eukaryota</taxon>
        <taxon>Fungi</taxon>
        <taxon>Fungi incertae sedis</taxon>
        <taxon>Mucoromycota</taxon>
        <taxon>Mucoromycotina</taxon>
        <taxon>Endogonomycetes</taxon>
        <taxon>Endogonales</taxon>
        <taxon>Endogonales incertae sedis</taxon>
        <taxon>Bifiguratus</taxon>
    </lineage>
</organism>
<reference evidence="1 2" key="1">
    <citation type="journal article" date="2017" name="Mycologia">
        <title>Bifiguratus adelaidae, gen. et sp. nov., a new member of Mucoromycotina in endophytic and soil-dwelling habitats.</title>
        <authorList>
            <person name="Torres-Cruz T.J."/>
            <person name="Billingsley Tobias T.L."/>
            <person name="Almatruk M."/>
            <person name="Hesse C."/>
            <person name="Kuske C.R."/>
            <person name="Desiro A."/>
            <person name="Benucci G.M."/>
            <person name="Bonito G."/>
            <person name="Stajich J.E."/>
            <person name="Dunlap C."/>
            <person name="Arnold A.E."/>
            <person name="Porras-Alfaro A."/>
        </authorList>
    </citation>
    <scope>NUCLEOTIDE SEQUENCE [LARGE SCALE GENOMIC DNA]</scope>
    <source>
        <strain evidence="1 2">AZ0501</strain>
    </source>
</reference>
<feature type="non-terminal residue" evidence="1">
    <location>
        <position position="247"/>
    </location>
</feature>
<feature type="non-terminal residue" evidence="1">
    <location>
        <position position="1"/>
    </location>
</feature>
<accession>A0A261XSJ6</accession>